<sequence length="111" mass="12627">MCARWLSLCLSTVFSLFPYTTYLHSLVPLELSLGERIGKGQQTIRPRGKPFLCLLFDPFFFMGQGKQAQYAEQKPFFFLVVIDHHPSFFLSSASFTRTTRTTTVTTTTSST</sequence>
<gene>
    <name evidence="1" type="ORF">K457DRAFT_575717</name>
</gene>
<evidence type="ECO:0000313" key="2">
    <source>
        <dbReference type="Proteomes" id="UP000078512"/>
    </source>
</evidence>
<accession>A0A197KE08</accession>
<keyword evidence="2" id="KW-1185">Reference proteome</keyword>
<reference evidence="1 2" key="1">
    <citation type="submission" date="2016-05" db="EMBL/GenBank/DDBJ databases">
        <title>Genome sequencing reveals origins of a unique bacterial endosymbiosis in the earliest lineages of terrestrial Fungi.</title>
        <authorList>
            <consortium name="DOE Joint Genome Institute"/>
            <person name="Uehling J."/>
            <person name="Gryganskyi A."/>
            <person name="Hameed K."/>
            <person name="Tschaplinski T."/>
            <person name="Misztal P."/>
            <person name="Wu S."/>
            <person name="Desiro A."/>
            <person name="Vande Pol N."/>
            <person name="Du Z.-Y."/>
            <person name="Zienkiewicz A."/>
            <person name="Zienkiewicz K."/>
            <person name="Morin E."/>
            <person name="Tisserant E."/>
            <person name="Splivallo R."/>
            <person name="Hainaut M."/>
            <person name="Henrissat B."/>
            <person name="Ohm R."/>
            <person name="Kuo A."/>
            <person name="Yan J."/>
            <person name="Lipzen A."/>
            <person name="Nolan M."/>
            <person name="Labutti K."/>
            <person name="Barry K."/>
            <person name="Goldstein A."/>
            <person name="Labbe J."/>
            <person name="Schadt C."/>
            <person name="Tuskan G."/>
            <person name="Grigoriev I."/>
            <person name="Martin F."/>
            <person name="Vilgalys R."/>
            <person name="Bonito G."/>
        </authorList>
    </citation>
    <scope>NUCLEOTIDE SEQUENCE [LARGE SCALE GENOMIC DNA]</scope>
    <source>
        <strain evidence="1 2">AG-77</strain>
    </source>
</reference>
<dbReference type="EMBL" id="KV442014">
    <property type="protein sequence ID" value="OAQ35408.1"/>
    <property type="molecule type" value="Genomic_DNA"/>
</dbReference>
<dbReference type="Proteomes" id="UP000078512">
    <property type="component" value="Unassembled WGS sequence"/>
</dbReference>
<dbReference type="AlphaFoldDB" id="A0A197KE08"/>
<organism evidence="1 2">
    <name type="scientific">Linnemannia elongata AG-77</name>
    <dbReference type="NCBI Taxonomy" id="1314771"/>
    <lineage>
        <taxon>Eukaryota</taxon>
        <taxon>Fungi</taxon>
        <taxon>Fungi incertae sedis</taxon>
        <taxon>Mucoromycota</taxon>
        <taxon>Mortierellomycotina</taxon>
        <taxon>Mortierellomycetes</taxon>
        <taxon>Mortierellales</taxon>
        <taxon>Mortierellaceae</taxon>
        <taxon>Linnemannia</taxon>
    </lineage>
</organism>
<protein>
    <submittedName>
        <fullName evidence="1">Uncharacterized protein</fullName>
    </submittedName>
</protein>
<evidence type="ECO:0000313" key="1">
    <source>
        <dbReference type="EMBL" id="OAQ35408.1"/>
    </source>
</evidence>
<name>A0A197KE08_9FUNG</name>
<proteinExistence type="predicted"/>